<evidence type="ECO:0000256" key="6">
    <source>
        <dbReference type="ARBA" id="ARBA00023239"/>
    </source>
</evidence>
<protein>
    <recommendedName>
        <fullName evidence="9 10">Ferrochelatase</fullName>
        <ecNumber evidence="9 10">4.98.1.1</ecNumber>
    </recommendedName>
    <alternativeName>
        <fullName evidence="9">Heme synthase</fullName>
    </alternativeName>
    <alternativeName>
        <fullName evidence="9">Protoheme ferro-lyase</fullName>
    </alternativeName>
</protein>
<gene>
    <name evidence="9 11" type="primary">hemH</name>
    <name evidence="11" type="ORF">CUZ56_00057</name>
</gene>
<dbReference type="Pfam" id="PF00762">
    <property type="entry name" value="Ferrochelatase"/>
    <property type="match status" value="1"/>
</dbReference>
<dbReference type="PANTHER" id="PTHR11108:SF1">
    <property type="entry name" value="FERROCHELATASE, MITOCHONDRIAL"/>
    <property type="match status" value="1"/>
</dbReference>
<evidence type="ECO:0000313" key="11">
    <source>
        <dbReference type="EMBL" id="RUS67583.1"/>
    </source>
</evidence>
<keyword evidence="12" id="KW-1185">Reference proteome</keyword>
<evidence type="ECO:0000256" key="8">
    <source>
        <dbReference type="ARBA" id="ARBA00024536"/>
    </source>
</evidence>
<keyword evidence="6 9" id="KW-0456">Lyase</keyword>
<keyword evidence="7 9" id="KW-0627">Porphyrin biosynthesis</keyword>
<proteinExistence type="inferred from homology"/>
<evidence type="ECO:0000256" key="3">
    <source>
        <dbReference type="ARBA" id="ARBA00022723"/>
    </source>
</evidence>
<comment type="catalytic activity">
    <reaction evidence="8">
        <text>Fe-coproporphyrin III + 2 H(+) = coproporphyrin III + Fe(2+)</text>
        <dbReference type="Rhea" id="RHEA:49572"/>
        <dbReference type="ChEBI" id="CHEBI:15378"/>
        <dbReference type="ChEBI" id="CHEBI:29033"/>
        <dbReference type="ChEBI" id="CHEBI:68438"/>
        <dbReference type="ChEBI" id="CHEBI:131725"/>
        <dbReference type="EC" id="4.99.1.9"/>
    </reaction>
    <physiologicalReaction direction="right-to-left" evidence="8">
        <dbReference type="Rhea" id="RHEA:49574"/>
    </physiologicalReaction>
</comment>
<comment type="subcellular location">
    <subcellularLocation>
        <location evidence="9 10">Cytoplasm</location>
    </subcellularLocation>
</comment>
<organism evidence="11 12">
    <name type="scientific">Saezia sanguinis</name>
    <dbReference type="NCBI Taxonomy" id="1965230"/>
    <lineage>
        <taxon>Bacteria</taxon>
        <taxon>Pseudomonadati</taxon>
        <taxon>Pseudomonadota</taxon>
        <taxon>Betaproteobacteria</taxon>
        <taxon>Burkholderiales</taxon>
        <taxon>Saeziaceae</taxon>
        <taxon>Saezia</taxon>
    </lineage>
</organism>
<evidence type="ECO:0000256" key="9">
    <source>
        <dbReference type="HAMAP-Rule" id="MF_00323"/>
    </source>
</evidence>
<dbReference type="UniPathway" id="UPA00252">
    <property type="reaction ID" value="UER00325"/>
</dbReference>
<dbReference type="SUPFAM" id="SSF53800">
    <property type="entry name" value="Chelatase"/>
    <property type="match status" value="1"/>
</dbReference>
<dbReference type="CDD" id="cd00419">
    <property type="entry name" value="Ferrochelatase_C"/>
    <property type="match status" value="1"/>
</dbReference>
<comment type="catalytic activity">
    <reaction evidence="9 10">
        <text>heme b + 2 H(+) = protoporphyrin IX + Fe(2+)</text>
        <dbReference type="Rhea" id="RHEA:22584"/>
        <dbReference type="ChEBI" id="CHEBI:15378"/>
        <dbReference type="ChEBI" id="CHEBI:29033"/>
        <dbReference type="ChEBI" id="CHEBI:57306"/>
        <dbReference type="ChEBI" id="CHEBI:60344"/>
        <dbReference type="EC" id="4.98.1.1"/>
    </reaction>
</comment>
<feature type="binding site" evidence="9">
    <location>
        <position position="282"/>
    </location>
    <ligand>
        <name>Fe(2+)</name>
        <dbReference type="ChEBI" id="CHEBI:29033"/>
    </ligand>
</feature>
<keyword evidence="4 9" id="KW-0408">Iron</keyword>
<dbReference type="HAMAP" id="MF_00323">
    <property type="entry name" value="Ferrochelatase"/>
    <property type="match status" value="1"/>
</dbReference>
<dbReference type="EMBL" id="PQSP01000001">
    <property type="protein sequence ID" value="RUS67583.1"/>
    <property type="molecule type" value="Genomic_DNA"/>
</dbReference>
<dbReference type="RefSeq" id="WP_126977090.1">
    <property type="nucleotide sequence ID" value="NZ_PQSP01000001.1"/>
</dbReference>
<reference evidence="11 12" key="1">
    <citation type="submission" date="2018-01" db="EMBL/GenBank/DDBJ databases">
        <title>Saezia sanguinis gen. nov., sp. nov., in the order Burkholderiales isolated from human blood.</title>
        <authorList>
            <person name="Medina-Pascual M.J."/>
            <person name="Valdezate S."/>
            <person name="Monzon S."/>
            <person name="Cuesta I."/>
            <person name="Carrasco G."/>
            <person name="Villalon P."/>
            <person name="Saez-Nieto J.A."/>
        </authorList>
    </citation>
    <scope>NUCLEOTIDE SEQUENCE [LARGE SCALE GENOMIC DNA]</scope>
    <source>
        <strain evidence="11 12">CNM695-12</strain>
    </source>
</reference>
<feature type="binding site" evidence="9">
    <location>
        <position position="201"/>
    </location>
    <ligand>
        <name>Fe(2+)</name>
        <dbReference type="ChEBI" id="CHEBI:29033"/>
    </ligand>
</feature>
<dbReference type="CDD" id="cd03411">
    <property type="entry name" value="Ferrochelatase_N"/>
    <property type="match status" value="1"/>
</dbReference>
<keyword evidence="3 9" id="KW-0479">Metal-binding</keyword>
<dbReference type="GO" id="GO:0005737">
    <property type="term" value="C:cytoplasm"/>
    <property type="evidence" value="ECO:0007669"/>
    <property type="project" value="UniProtKB-SubCell"/>
</dbReference>
<name>A0A433SFR2_9BURK</name>
<dbReference type="InterPro" id="IPR033644">
    <property type="entry name" value="Ferrochelatase_C"/>
</dbReference>
<dbReference type="GO" id="GO:0006783">
    <property type="term" value="P:heme biosynthetic process"/>
    <property type="evidence" value="ECO:0007669"/>
    <property type="project" value="UniProtKB-UniRule"/>
</dbReference>
<dbReference type="GO" id="GO:0046872">
    <property type="term" value="F:metal ion binding"/>
    <property type="evidence" value="ECO:0007669"/>
    <property type="project" value="UniProtKB-KW"/>
</dbReference>
<comment type="pathway">
    <text evidence="9 10">Porphyrin-containing compound metabolism; protoheme biosynthesis; protoheme from protoporphyrin-IX: step 1/1.</text>
</comment>
<accession>A0A433SFR2</accession>
<dbReference type="FunFam" id="3.40.50.1400:FF:000002">
    <property type="entry name" value="Ferrochelatase"/>
    <property type="match status" value="1"/>
</dbReference>
<dbReference type="OrthoDB" id="9809741at2"/>
<dbReference type="Proteomes" id="UP000286947">
    <property type="component" value="Unassembled WGS sequence"/>
</dbReference>
<dbReference type="InterPro" id="IPR033659">
    <property type="entry name" value="Ferrochelatase_N"/>
</dbReference>
<evidence type="ECO:0000313" key="12">
    <source>
        <dbReference type="Proteomes" id="UP000286947"/>
    </source>
</evidence>
<evidence type="ECO:0000256" key="7">
    <source>
        <dbReference type="ARBA" id="ARBA00023244"/>
    </source>
</evidence>
<dbReference type="PANTHER" id="PTHR11108">
    <property type="entry name" value="FERROCHELATASE"/>
    <property type="match status" value="1"/>
</dbReference>
<dbReference type="InterPro" id="IPR019772">
    <property type="entry name" value="Ferrochelatase_AS"/>
</dbReference>
<dbReference type="AlphaFoldDB" id="A0A433SFR2"/>
<dbReference type="Gene3D" id="3.40.50.1400">
    <property type="match status" value="2"/>
</dbReference>
<dbReference type="GO" id="GO:0004325">
    <property type="term" value="F:ferrochelatase activity"/>
    <property type="evidence" value="ECO:0007669"/>
    <property type="project" value="UniProtKB-UniRule"/>
</dbReference>
<comment type="function">
    <text evidence="9 10">Catalyzes the ferrous insertion into protoporphyrin IX.</text>
</comment>
<evidence type="ECO:0000256" key="4">
    <source>
        <dbReference type="ARBA" id="ARBA00023004"/>
    </source>
</evidence>
<dbReference type="EC" id="4.98.1.1" evidence="9 10"/>
<comment type="caution">
    <text evidence="11">The sequence shown here is derived from an EMBL/GenBank/DDBJ whole genome shotgun (WGS) entry which is preliminary data.</text>
</comment>
<evidence type="ECO:0000256" key="1">
    <source>
        <dbReference type="ARBA" id="ARBA00007718"/>
    </source>
</evidence>
<evidence type="ECO:0000256" key="2">
    <source>
        <dbReference type="ARBA" id="ARBA00022490"/>
    </source>
</evidence>
<dbReference type="InterPro" id="IPR001015">
    <property type="entry name" value="Ferrochelatase"/>
</dbReference>
<dbReference type="PROSITE" id="PS00534">
    <property type="entry name" value="FERROCHELATASE"/>
    <property type="match status" value="1"/>
</dbReference>
<sequence length="342" mass="38003">MHSAQPGIGVLLVNLGTPDEPTAGAVRRYLAEFLSDKRVVELPGWLWKPVLHGIVLRTRPAQSAAKYASIWMEQGSPLLVHVAAQTAAVQQQLQAQEPERFVVRYAMRYGNPAIGNALNDFVREGISRILVLPLYPQYSGTSTASVLDAVYGWGLQQRHIPEMRFVNDYHDDAGYIQALKHQIETHWQQHGRSQHLLMSFHGVPQKVIDAGDPYQQQCLATAAQLTAALGLTPEQYSVSFQSRFGKAQWIEPATEPTLCKLARQGVQSVDVACPGFTADCLETLEEINMECRQVFLDNGGISFQYIPCLNAQPTWVNALVDLVRSHTQGWGQRETQTQSSPS</sequence>
<evidence type="ECO:0000256" key="10">
    <source>
        <dbReference type="RuleBase" id="RU000607"/>
    </source>
</evidence>
<dbReference type="NCBIfam" id="TIGR00109">
    <property type="entry name" value="hemH"/>
    <property type="match status" value="1"/>
</dbReference>
<evidence type="ECO:0000256" key="5">
    <source>
        <dbReference type="ARBA" id="ARBA00023133"/>
    </source>
</evidence>
<keyword evidence="5 9" id="KW-0350">Heme biosynthesis</keyword>
<comment type="similarity">
    <text evidence="1 9 10">Belongs to the ferrochelatase family.</text>
</comment>
<keyword evidence="2 9" id="KW-0963">Cytoplasm</keyword>